<dbReference type="Proteomes" id="UP000076603">
    <property type="component" value="Unassembled WGS sequence"/>
</dbReference>
<feature type="domain" description="DUF6906" evidence="1">
    <location>
        <begin position="5"/>
        <end position="52"/>
    </location>
</feature>
<comment type="caution">
    <text evidence="2">The sequence shown here is derived from an EMBL/GenBank/DDBJ whole genome shotgun (WGS) entry which is preliminary data.</text>
</comment>
<dbReference type="PATRIC" id="fig|1121326.3.peg.524"/>
<dbReference type="EMBL" id="LWAE01000001">
    <property type="protein sequence ID" value="KZL93523.1"/>
    <property type="molecule type" value="Genomic_DNA"/>
</dbReference>
<name>A0A168E0N8_9CLOT</name>
<accession>A0A168E0N8</accession>
<dbReference type="InterPro" id="IPR054201">
    <property type="entry name" value="DUF6906"/>
</dbReference>
<protein>
    <recommendedName>
        <fullName evidence="1">DUF6906 domain-containing protein</fullName>
    </recommendedName>
</protein>
<organism evidence="2 3">
    <name type="scientific">Clostridium magnum DSM 2767</name>
    <dbReference type="NCBI Taxonomy" id="1121326"/>
    <lineage>
        <taxon>Bacteria</taxon>
        <taxon>Bacillati</taxon>
        <taxon>Bacillota</taxon>
        <taxon>Clostridia</taxon>
        <taxon>Eubacteriales</taxon>
        <taxon>Clostridiaceae</taxon>
        <taxon>Clostridium</taxon>
    </lineage>
</organism>
<dbReference type="RefSeq" id="WP_161486913.1">
    <property type="nucleotide sequence ID" value="NZ_FQXL01000024.1"/>
</dbReference>
<evidence type="ECO:0000259" key="1">
    <source>
        <dbReference type="Pfam" id="PF21847"/>
    </source>
</evidence>
<gene>
    <name evidence="2" type="ORF">CLMAG_05690</name>
</gene>
<dbReference type="Pfam" id="PF21847">
    <property type="entry name" value="DUF6906"/>
    <property type="match status" value="1"/>
</dbReference>
<sequence length="54" mass="6330">MKPIRGKRLTLAEKKIIKQQGYDPGDFLRRKKTSECYIFIHRITGVELLIKKIG</sequence>
<evidence type="ECO:0000313" key="2">
    <source>
        <dbReference type="EMBL" id="KZL93523.1"/>
    </source>
</evidence>
<reference evidence="2 3" key="1">
    <citation type="submission" date="2016-04" db="EMBL/GenBank/DDBJ databases">
        <title>Genome sequence of Clostridium magnum DSM 2767.</title>
        <authorList>
            <person name="Poehlein A."/>
            <person name="Uhlig R."/>
            <person name="Fischer R."/>
            <person name="Bahl H."/>
            <person name="Daniel R."/>
        </authorList>
    </citation>
    <scope>NUCLEOTIDE SEQUENCE [LARGE SCALE GENOMIC DNA]</scope>
    <source>
        <strain evidence="2 3">DSM 2767</strain>
    </source>
</reference>
<proteinExistence type="predicted"/>
<evidence type="ECO:0000313" key="3">
    <source>
        <dbReference type="Proteomes" id="UP000076603"/>
    </source>
</evidence>
<keyword evidence="3" id="KW-1185">Reference proteome</keyword>
<dbReference type="AlphaFoldDB" id="A0A168E0N8"/>